<dbReference type="GeneID" id="37054734"/>
<evidence type="ECO:0000313" key="2">
    <source>
        <dbReference type="Proteomes" id="UP000246171"/>
    </source>
</evidence>
<proteinExistence type="predicted"/>
<dbReference type="VEuPathDB" id="FungiDB:BO83DRAFT_388804"/>
<organism evidence="1 2">
    <name type="scientific">Aspergillus eucalypticola (strain CBS 122712 / IBT 29274)</name>
    <dbReference type="NCBI Taxonomy" id="1448314"/>
    <lineage>
        <taxon>Eukaryota</taxon>
        <taxon>Fungi</taxon>
        <taxon>Dikarya</taxon>
        <taxon>Ascomycota</taxon>
        <taxon>Pezizomycotina</taxon>
        <taxon>Eurotiomycetes</taxon>
        <taxon>Eurotiomycetidae</taxon>
        <taxon>Eurotiales</taxon>
        <taxon>Aspergillaceae</taxon>
        <taxon>Aspergillus</taxon>
        <taxon>Aspergillus subgen. Circumdati</taxon>
    </lineage>
</organism>
<protein>
    <submittedName>
        <fullName evidence="1">Uncharacterized protein</fullName>
    </submittedName>
</protein>
<gene>
    <name evidence="1" type="ORF">BO83DRAFT_388804</name>
</gene>
<dbReference type="RefSeq" id="XP_025388247.1">
    <property type="nucleotide sequence ID" value="XM_025532772.1"/>
</dbReference>
<accession>A0A317VGD6</accession>
<sequence>MDAINTLHKRAYIENALLFHPVILRLVYKELPATNTAATAPRRLQRTTKGKSPSWLGNEQVAALEQGFDLSPLPTLKQNEVIVPNTYKEAVSSPLAPYWRAAMTTQVEKIKITNT</sequence>
<evidence type="ECO:0000313" key="1">
    <source>
        <dbReference type="EMBL" id="PWY73443.1"/>
    </source>
</evidence>
<reference evidence="1" key="1">
    <citation type="submission" date="2016-12" db="EMBL/GenBank/DDBJ databases">
        <title>The genomes of Aspergillus section Nigri reveals drivers in fungal speciation.</title>
        <authorList>
            <consortium name="DOE Joint Genome Institute"/>
            <person name="Vesth T.C."/>
            <person name="Nybo J."/>
            <person name="Theobald S."/>
            <person name="Brandl J."/>
            <person name="Frisvad J.C."/>
            <person name="Nielsen K.F."/>
            <person name="Lyhne E.K."/>
            <person name="Kogle M.E."/>
            <person name="Kuo A."/>
            <person name="Riley R."/>
            <person name="Clum A."/>
            <person name="Nolan M."/>
            <person name="Lipzen A."/>
            <person name="Salamov A."/>
            <person name="Henrissat B."/>
            <person name="Wiebenga A."/>
            <person name="De vries R.P."/>
            <person name="Grigoriev I.V."/>
            <person name="Mortensen U.H."/>
            <person name="Andersen M.R."/>
            <person name="Baker S.E."/>
        </authorList>
    </citation>
    <scope>NUCLEOTIDE SEQUENCE</scope>
    <source>
        <strain evidence="1">CBS 122712</strain>
    </source>
</reference>
<dbReference type="AlphaFoldDB" id="A0A317VGD6"/>
<dbReference type="EMBL" id="MSFU01000012">
    <property type="protein sequence ID" value="PWY73443.1"/>
    <property type="molecule type" value="Genomic_DNA"/>
</dbReference>
<name>A0A317VGD6_ASPEC</name>
<dbReference type="Proteomes" id="UP000246171">
    <property type="component" value="Unassembled WGS sequence"/>
</dbReference>
<comment type="caution">
    <text evidence="1">The sequence shown here is derived from an EMBL/GenBank/DDBJ whole genome shotgun (WGS) entry which is preliminary data.</text>
</comment>
<keyword evidence="2" id="KW-1185">Reference proteome</keyword>